<evidence type="ECO:0000259" key="4">
    <source>
        <dbReference type="Pfam" id="PF01073"/>
    </source>
</evidence>
<dbReference type="InterPro" id="IPR036291">
    <property type="entry name" value="NAD(P)-bd_dom_sf"/>
</dbReference>
<dbReference type="PANTHER" id="PTHR43245">
    <property type="entry name" value="BIFUNCTIONAL POLYMYXIN RESISTANCE PROTEIN ARNA"/>
    <property type="match status" value="1"/>
</dbReference>
<organism evidence="5 6">
    <name type="scientific">Tegillarca granosa</name>
    <name type="common">Malaysian cockle</name>
    <name type="synonym">Anadara granosa</name>
    <dbReference type="NCBI Taxonomy" id="220873"/>
    <lineage>
        <taxon>Eukaryota</taxon>
        <taxon>Metazoa</taxon>
        <taxon>Spiralia</taxon>
        <taxon>Lophotrochozoa</taxon>
        <taxon>Mollusca</taxon>
        <taxon>Bivalvia</taxon>
        <taxon>Autobranchia</taxon>
        <taxon>Pteriomorphia</taxon>
        <taxon>Arcoida</taxon>
        <taxon>Arcoidea</taxon>
        <taxon>Arcidae</taxon>
        <taxon>Tegillarca</taxon>
    </lineage>
</organism>
<reference evidence="5 6" key="1">
    <citation type="submission" date="2022-12" db="EMBL/GenBank/DDBJ databases">
        <title>Chromosome-level genome of Tegillarca granosa.</title>
        <authorList>
            <person name="Kim J."/>
        </authorList>
    </citation>
    <scope>NUCLEOTIDE SEQUENCE [LARGE SCALE GENOMIC DNA]</scope>
    <source>
        <strain evidence="5">Teg-2019</strain>
        <tissue evidence="5">Adductor muscle</tissue>
    </source>
</reference>
<dbReference type="SUPFAM" id="SSF51735">
    <property type="entry name" value="NAD(P)-binding Rossmann-fold domains"/>
    <property type="match status" value="1"/>
</dbReference>
<feature type="transmembrane region" description="Helical" evidence="3">
    <location>
        <begin position="287"/>
        <end position="306"/>
    </location>
</feature>
<keyword evidence="6" id="KW-1185">Reference proteome</keyword>
<proteinExistence type="inferred from homology"/>
<sequence length="390" mass="44569">MKRRGGHAIMTRKYKYSRQQETACGWDITVLHKKQKHSKSIRMKLQDTMSHQRKHRKQEVHLVTGGGGYPGYNLAKKLAELGHQVILFDLREPVWPLKENMNFIQGNITDVTCLKLNILRVVYTSTYNVVFGGQEICDGDESLPYLPLNQHPDHYSRTKSIAEQKVLKVNGSKTLNGGTLYTCVLRLAGVYGPEEQRHIPRIIENVKMGLLVVKYAPETLQDFLHVDNLVQGHIKAGQGLTEGKSYIAAGQAYFLSDNKPVNTLEFFKPLIEGLGYSMPNLTIPLSVVYFVAFLTEWIHFIVARIYNFQPILTRTEVYKTGVTHYFSIKKAQKELGYHPSIQNSIEPVLKYYIDQGYMKKPQSALMYYFVNVLISTIFIMIIMSFIPVAT</sequence>
<evidence type="ECO:0000313" key="6">
    <source>
        <dbReference type="Proteomes" id="UP001217089"/>
    </source>
</evidence>
<keyword evidence="3" id="KW-0812">Transmembrane</keyword>
<feature type="domain" description="3-beta hydroxysteroid dehydrogenase/isomerase" evidence="4">
    <location>
        <begin position="112"/>
        <end position="281"/>
    </location>
</feature>
<dbReference type="Gene3D" id="3.40.50.720">
    <property type="entry name" value="NAD(P)-binding Rossmann-like Domain"/>
    <property type="match status" value="2"/>
</dbReference>
<comment type="similarity">
    <text evidence="1 3">Belongs to the 3-beta-HSD family.</text>
</comment>
<feature type="transmembrane region" description="Helical" evidence="3">
    <location>
        <begin position="365"/>
        <end position="386"/>
    </location>
</feature>
<dbReference type="Proteomes" id="UP001217089">
    <property type="component" value="Unassembled WGS sequence"/>
</dbReference>
<comment type="caution">
    <text evidence="5">The sequence shown here is derived from an EMBL/GenBank/DDBJ whole genome shotgun (WGS) entry which is preliminary data.</text>
</comment>
<keyword evidence="3" id="KW-1133">Transmembrane helix</keyword>
<evidence type="ECO:0000313" key="5">
    <source>
        <dbReference type="EMBL" id="KAJ8318877.1"/>
    </source>
</evidence>
<evidence type="ECO:0000256" key="1">
    <source>
        <dbReference type="ARBA" id="ARBA00009219"/>
    </source>
</evidence>
<dbReference type="EMBL" id="JARBDR010000214">
    <property type="protein sequence ID" value="KAJ8318877.1"/>
    <property type="molecule type" value="Genomic_DNA"/>
</dbReference>
<dbReference type="InterPro" id="IPR002225">
    <property type="entry name" value="3Beta_OHSteriod_DH/Estase"/>
</dbReference>
<name>A0ABQ9FNM9_TEGGR</name>
<protein>
    <recommendedName>
        <fullName evidence="4">3-beta hydroxysteroid dehydrogenase/isomerase domain-containing protein</fullName>
    </recommendedName>
</protein>
<keyword evidence="2 3" id="KW-0560">Oxidoreductase</keyword>
<dbReference type="InterPro" id="IPR050177">
    <property type="entry name" value="Lipid_A_modif_metabolic_enz"/>
</dbReference>
<accession>A0ABQ9FNM9</accession>
<gene>
    <name evidence="5" type="ORF">KUTeg_003968</name>
</gene>
<keyword evidence="3" id="KW-0472">Membrane</keyword>
<evidence type="ECO:0000256" key="3">
    <source>
        <dbReference type="RuleBase" id="RU004475"/>
    </source>
</evidence>
<dbReference type="Pfam" id="PF01073">
    <property type="entry name" value="3Beta_HSD"/>
    <property type="match status" value="1"/>
</dbReference>
<dbReference type="PANTHER" id="PTHR43245:SF51">
    <property type="entry name" value="SHORT CHAIN DEHYDROGENASE_REDUCTASE FAMILY 42E, MEMBER 2"/>
    <property type="match status" value="1"/>
</dbReference>
<evidence type="ECO:0000256" key="2">
    <source>
        <dbReference type="ARBA" id="ARBA00023002"/>
    </source>
</evidence>